<dbReference type="AlphaFoldDB" id="A0A2U8WAG7"/>
<dbReference type="Proteomes" id="UP000245926">
    <property type="component" value="Chromosome"/>
</dbReference>
<dbReference type="RefSeq" id="WP_109893668.1">
    <property type="nucleotide sequence ID" value="NZ_CP029550.1"/>
</dbReference>
<gene>
    <name evidence="1" type="ORF">DK389_24945</name>
</gene>
<keyword evidence="2" id="KW-1185">Reference proteome</keyword>
<dbReference type="Pfam" id="PF20121">
    <property type="entry name" value="DUF6511"/>
    <property type="match status" value="1"/>
</dbReference>
<accession>A0A2U8WAG7</accession>
<evidence type="ECO:0000313" key="1">
    <source>
        <dbReference type="EMBL" id="AWN43145.1"/>
    </source>
</evidence>
<dbReference type="EMBL" id="CP029550">
    <property type="protein sequence ID" value="AWN43145.1"/>
    <property type="molecule type" value="Genomic_DNA"/>
</dbReference>
<dbReference type="InterPro" id="IPR045422">
    <property type="entry name" value="DUF6511"/>
</dbReference>
<name>A0A2U8WAG7_9HYPH</name>
<proteinExistence type="predicted"/>
<sequence length="139" mass="14993">MTKHLDNSESCFVCRRRADGLGVNQGNRIGWLCQQCADGGYGMKAIRMSARSFDEFEARAIAAAGDAAGAYLDSVGQTDLAKLHPANWRVFCETLITSFGDAIRREVGKGVLRDGFGEVIHAHKTTEELEAEAAGQEAA</sequence>
<dbReference type="OrthoDB" id="8449609at2"/>
<reference evidence="2" key="1">
    <citation type="submission" date="2018-05" db="EMBL/GenBank/DDBJ databases">
        <title>Complete Genome Sequence of Methylobacterium sp. 17SD2-17.</title>
        <authorList>
            <person name="Srinivasan S."/>
        </authorList>
    </citation>
    <scope>NUCLEOTIDE SEQUENCE [LARGE SCALE GENOMIC DNA]</scope>
    <source>
        <strain evidence="2">17SD2-17</strain>
    </source>
</reference>
<protein>
    <submittedName>
        <fullName evidence="1">Uncharacterized protein</fullName>
    </submittedName>
</protein>
<organism evidence="1 2">
    <name type="scientific">Methylobacterium durans</name>
    <dbReference type="NCBI Taxonomy" id="2202825"/>
    <lineage>
        <taxon>Bacteria</taxon>
        <taxon>Pseudomonadati</taxon>
        <taxon>Pseudomonadota</taxon>
        <taxon>Alphaproteobacteria</taxon>
        <taxon>Hyphomicrobiales</taxon>
        <taxon>Methylobacteriaceae</taxon>
        <taxon>Methylobacterium</taxon>
    </lineage>
</organism>
<evidence type="ECO:0000313" key="2">
    <source>
        <dbReference type="Proteomes" id="UP000245926"/>
    </source>
</evidence>
<dbReference type="KEGG" id="mets:DK389_24945"/>